<evidence type="ECO:0000256" key="7">
    <source>
        <dbReference type="ARBA" id="ARBA00023004"/>
    </source>
</evidence>
<dbReference type="InterPro" id="IPR036909">
    <property type="entry name" value="Cyt_c-like_dom_sf"/>
</dbReference>
<dbReference type="Proteomes" id="UP001215503">
    <property type="component" value="Unassembled WGS sequence"/>
</dbReference>
<gene>
    <name evidence="13" type="ORF">P2G67_07745</name>
</gene>
<evidence type="ECO:0000256" key="4">
    <source>
        <dbReference type="ARBA" id="ARBA00022723"/>
    </source>
</evidence>
<proteinExistence type="predicted"/>
<evidence type="ECO:0000256" key="1">
    <source>
        <dbReference type="ARBA" id="ARBA00004236"/>
    </source>
</evidence>
<protein>
    <submittedName>
        <fullName evidence="13">Cytochrome c</fullName>
    </submittedName>
</protein>
<dbReference type="InterPro" id="IPR009056">
    <property type="entry name" value="Cyt_c-like_dom"/>
</dbReference>
<dbReference type="RefSeq" id="WP_275821690.1">
    <property type="nucleotide sequence ID" value="NZ_JARHUD010000004.1"/>
</dbReference>
<accession>A0ABT5YLM7</accession>
<feature type="region of interest" description="Disordered" evidence="10">
    <location>
        <begin position="23"/>
        <end position="45"/>
    </location>
</feature>
<evidence type="ECO:0000256" key="8">
    <source>
        <dbReference type="ARBA" id="ARBA00023136"/>
    </source>
</evidence>
<feature type="compositionally biased region" description="Acidic residues" evidence="10">
    <location>
        <begin position="23"/>
        <end position="36"/>
    </location>
</feature>
<dbReference type="InterPro" id="IPR014353">
    <property type="entry name" value="Membr-bd_ADH_cyt_c"/>
</dbReference>
<keyword evidence="7 9" id="KW-0408">Iron</keyword>
<dbReference type="PIRSF" id="PIRSF000018">
    <property type="entry name" value="Mb_ADH_cyt_c"/>
    <property type="match status" value="1"/>
</dbReference>
<feature type="domain" description="Cytochrome c" evidence="12">
    <location>
        <begin position="44"/>
        <end position="148"/>
    </location>
</feature>
<feature type="chain" id="PRO_5047216645" evidence="11">
    <location>
        <begin position="22"/>
        <end position="305"/>
    </location>
</feature>
<dbReference type="SUPFAM" id="SSF46626">
    <property type="entry name" value="Cytochrome c"/>
    <property type="match status" value="2"/>
</dbReference>
<dbReference type="Gene3D" id="1.10.760.10">
    <property type="entry name" value="Cytochrome c-like domain"/>
    <property type="match status" value="2"/>
</dbReference>
<evidence type="ECO:0000256" key="5">
    <source>
        <dbReference type="ARBA" id="ARBA00022729"/>
    </source>
</evidence>
<dbReference type="PANTHER" id="PTHR35008:SF8">
    <property type="entry name" value="ALCOHOL DEHYDROGENASE CYTOCHROME C SUBUNIT"/>
    <property type="match status" value="1"/>
</dbReference>
<evidence type="ECO:0000259" key="12">
    <source>
        <dbReference type="PROSITE" id="PS51007"/>
    </source>
</evidence>
<comment type="caution">
    <text evidence="13">The sequence shown here is derived from an EMBL/GenBank/DDBJ whole genome shotgun (WGS) entry which is preliminary data.</text>
</comment>
<feature type="signal peptide" evidence="11">
    <location>
        <begin position="1"/>
        <end position="21"/>
    </location>
</feature>
<dbReference type="PANTHER" id="PTHR35008">
    <property type="entry name" value="BLL4482 PROTEIN-RELATED"/>
    <property type="match status" value="1"/>
</dbReference>
<dbReference type="PROSITE" id="PS51007">
    <property type="entry name" value="CYTC"/>
    <property type="match status" value="2"/>
</dbReference>
<evidence type="ECO:0000256" key="2">
    <source>
        <dbReference type="ARBA" id="ARBA00022475"/>
    </source>
</evidence>
<dbReference type="InterPro" id="IPR051459">
    <property type="entry name" value="Cytochrome_c-type_DH"/>
</dbReference>
<evidence type="ECO:0000256" key="3">
    <source>
        <dbReference type="ARBA" id="ARBA00022617"/>
    </source>
</evidence>
<evidence type="ECO:0000256" key="9">
    <source>
        <dbReference type="PROSITE-ProRule" id="PRU00433"/>
    </source>
</evidence>
<keyword evidence="6" id="KW-0677">Repeat</keyword>
<keyword evidence="5 11" id="KW-0732">Signal</keyword>
<organism evidence="13 14">
    <name type="scientific">Aquibaculum arenosum</name>
    <dbReference type="NCBI Taxonomy" id="3032591"/>
    <lineage>
        <taxon>Bacteria</taxon>
        <taxon>Pseudomonadati</taxon>
        <taxon>Pseudomonadota</taxon>
        <taxon>Alphaproteobacteria</taxon>
        <taxon>Rhodospirillales</taxon>
        <taxon>Rhodovibrionaceae</taxon>
        <taxon>Aquibaculum</taxon>
    </lineage>
</organism>
<dbReference type="EMBL" id="JARHUD010000004">
    <property type="protein sequence ID" value="MDF2095865.1"/>
    <property type="molecule type" value="Genomic_DNA"/>
</dbReference>
<reference evidence="13 14" key="1">
    <citation type="submission" date="2023-03" db="EMBL/GenBank/DDBJ databases">
        <title>Fodinicurvata sp. CAU 1616 isolated from sea sendiment.</title>
        <authorList>
            <person name="Kim W."/>
        </authorList>
    </citation>
    <scope>NUCLEOTIDE SEQUENCE [LARGE SCALE GENOMIC DNA]</scope>
    <source>
        <strain evidence="13 14">CAU 1616</strain>
    </source>
</reference>
<evidence type="ECO:0000256" key="10">
    <source>
        <dbReference type="SAM" id="MobiDB-lite"/>
    </source>
</evidence>
<evidence type="ECO:0000256" key="6">
    <source>
        <dbReference type="ARBA" id="ARBA00022737"/>
    </source>
</evidence>
<name>A0ABT5YLM7_9PROT</name>
<dbReference type="Pfam" id="PF00034">
    <property type="entry name" value="Cytochrom_C"/>
    <property type="match status" value="2"/>
</dbReference>
<feature type="domain" description="Cytochrome c" evidence="12">
    <location>
        <begin position="190"/>
        <end position="300"/>
    </location>
</feature>
<evidence type="ECO:0000313" key="14">
    <source>
        <dbReference type="Proteomes" id="UP001215503"/>
    </source>
</evidence>
<evidence type="ECO:0000313" key="13">
    <source>
        <dbReference type="EMBL" id="MDF2095865.1"/>
    </source>
</evidence>
<keyword evidence="14" id="KW-1185">Reference proteome</keyword>
<sequence length="305" mass="33332">MLLRALPAFLGLALLVTAAQAQEEQDQEEQTQEEQAEATADLSPAEERGRQVFLAASCAGCHTAPDEGTFLAGGRAISSPFGTFYSPNITPHPEAGLGNWSEAEFARALREGRMPGGSAYYPAFPYTSYTGMSDADVSDLWAYIQTIEPSDQANREHDLSFPFGFRFLLEPWRLLFFEEGRFEPDPALSEEEARGAYLVEVLGHCGECHTPRNRLGAQEQDRAFGGTATGPDGRRVANITPHEDGLADWSAGDIAYYLETGFTPEFDYAGGAMVEVIETSTSQLSDADRQAMAAYLKRLAPLPRE</sequence>
<evidence type="ECO:0000256" key="11">
    <source>
        <dbReference type="SAM" id="SignalP"/>
    </source>
</evidence>
<keyword evidence="4 9" id="KW-0479">Metal-binding</keyword>
<keyword evidence="3 9" id="KW-0349">Heme</keyword>
<keyword evidence="8" id="KW-0472">Membrane</keyword>
<keyword evidence="2" id="KW-1003">Cell membrane</keyword>
<comment type="subcellular location">
    <subcellularLocation>
        <location evidence="1">Cell membrane</location>
    </subcellularLocation>
</comment>